<dbReference type="GO" id="GO:0016706">
    <property type="term" value="F:2-oxoglutarate-dependent dioxygenase activity"/>
    <property type="evidence" value="ECO:0007669"/>
    <property type="project" value="TreeGrafter"/>
</dbReference>
<reference evidence="2 3" key="1">
    <citation type="submission" date="2014-04" db="EMBL/GenBank/DDBJ databases">
        <authorList>
            <consortium name="DOE Joint Genome Institute"/>
            <person name="Kuo A."/>
            <person name="Zuccaro A."/>
            <person name="Kohler A."/>
            <person name="Nagy L.G."/>
            <person name="Floudas D."/>
            <person name="Copeland A."/>
            <person name="Barry K.W."/>
            <person name="Cichocki N."/>
            <person name="Veneault-Fourrey C."/>
            <person name="LaButti K."/>
            <person name="Lindquist E.A."/>
            <person name="Lipzen A."/>
            <person name="Lundell T."/>
            <person name="Morin E."/>
            <person name="Murat C."/>
            <person name="Sun H."/>
            <person name="Tunlid A."/>
            <person name="Henrissat B."/>
            <person name="Grigoriev I.V."/>
            <person name="Hibbett D.S."/>
            <person name="Martin F."/>
            <person name="Nordberg H.P."/>
            <person name="Cantor M.N."/>
            <person name="Hua S.X."/>
        </authorList>
    </citation>
    <scope>NUCLEOTIDE SEQUENCE [LARGE SCALE GENOMIC DNA]</scope>
    <source>
        <strain evidence="2 3">MAFF 305830</strain>
    </source>
</reference>
<dbReference type="InterPro" id="IPR050910">
    <property type="entry name" value="JMJD6_ArgDemeth/LysHydrox"/>
</dbReference>
<protein>
    <recommendedName>
        <fullName evidence="1">JmjC domain-containing protein</fullName>
    </recommendedName>
</protein>
<sequence>MPNLIQRVSNISYGEFRTRHLVTNQPVIVGEELIETWSCLQHWRVANSAPASKAVASNGLPEENTSFSTCSMPHLAYMRIKYGENTVPVDEDGCRSQKALREVIDIWEQEYQSVHETNVAKMYVKDWHLALQLGTSSEEEPFYTTPGIFADDWMNNYYRKYTNDDFRFVYMGPAGTFTRLHRDVYTSYSWSTNVVGRKRWWLFPPTVTSYITRPNGETIADDLSAEASFDLQGIDAAIWPNWHIAKDAMYVVEQEEGETIFVPSGWYHQVLNLTFCISINHNWCNSHNLTSMYYSMVDAVNRVERSIDDVKGLLQKRLPADEWEAEWRRVVQELLKQDAGWDWSTFLSMVILGLEESRDLPTSADISKVHDSSVRSDTDILVRDSLRT</sequence>
<dbReference type="SMART" id="SM00558">
    <property type="entry name" value="JmjC"/>
    <property type="match status" value="1"/>
</dbReference>
<dbReference type="HOGENOM" id="CLU_016785_2_3_1"/>
<dbReference type="PANTHER" id="PTHR12480:SF6">
    <property type="entry name" value="2-OXOGLUTARATE AND IRON-DEPENDENT OXYGENASE JMJD4"/>
    <property type="match status" value="1"/>
</dbReference>
<dbReference type="InterPro" id="IPR003347">
    <property type="entry name" value="JmjC_dom"/>
</dbReference>
<dbReference type="GO" id="GO:0005737">
    <property type="term" value="C:cytoplasm"/>
    <property type="evidence" value="ECO:0007669"/>
    <property type="project" value="TreeGrafter"/>
</dbReference>
<evidence type="ECO:0000259" key="1">
    <source>
        <dbReference type="PROSITE" id="PS51184"/>
    </source>
</evidence>
<evidence type="ECO:0000313" key="3">
    <source>
        <dbReference type="Proteomes" id="UP000054097"/>
    </source>
</evidence>
<dbReference type="GO" id="GO:0005634">
    <property type="term" value="C:nucleus"/>
    <property type="evidence" value="ECO:0007669"/>
    <property type="project" value="TreeGrafter"/>
</dbReference>
<dbReference type="OrthoDB" id="424465at2759"/>
<dbReference type="GO" id="GO:0043565">
    <property type="term" value="F:sequence-specific DNA binding"/>
    <property type="evidence" value="ECO:0007669"/>
    <property type="project" value="TreeGrafter"/>
</dbReference>
<dbReference type="Pfam" id="PF13621">
    <property type="entry name" value="Cupin_8"/>
    <property type="match status" value="1"/>
</dbReference>
<proteinExistence type="predicted"/>
<dbReference type="SUPFAM" id="SSF51197">
    <property type="entry name" value="Clavaminate synthase-like"/>
    <property type="match status" value="1"/>
</dbReference>
<dbReference type="PROSITE" id="PS51184">
    <property type="entry name" value="JMJC"/>
    <property type="match status" value="1"/>
</dbReference>
<name>A0A0C2X7K9_SERVB</name>
<dbReference type="AlphaFoldDB" id="A0A0C2X7K9"/>
<keyword evidence="3" id="KW-1185">Reference proteome</keyword>
<gene>
    <name evidence="2" type="ORF">M408DRAFT_222345</name>
</gene>
<accession>A0A0C2X7K9</accession>
<dbReference type="Proteomes" id="UP000054097">
    <property type="component" value="Unassembled WGS sequence"/>
</dbReference>
<dbReference type="EMBL" id="KN824316">
    <property type="protein sequence ID" value="KIM25247.1"/>
    <property type="molecule type" value="Genomic_DNA"/>
</dbReference>
<organism evidence="2 3">
    <name type="scientific">Serendipita vermifera MAFF 305830</name>
    <dbReference type="NCBI Taxonomy" id="933852"/>
    <lineage>
        <taxon>Eukaryota</taxon>
        <taxon>Fungi</taxon>
        <taxon>Dikarya</taxon>
        <taxon>Basidiomycota</taxon>
        <taxon>Agaricomycotina</taxon>
        <taxon>Agaricomycetes</taxon>
        <taxon>Sebacinales</taxon>
        <taxon>Serendipitaceae</taxon>
        <taxon>Serendipita</taxon>
    </lineage>
</organism>
<reference evidence="3" key="2">
    <citation type="submission" date="2015-01" db="EMBL/GenBank/DDBJ databases">
        <title>Evolutionary Origins and Diversification of the Mycorrhizal Mutualists.</title>
        <authorList>
            <consortium name="DOE Joint Genome Institute"/>
            <consortium name="Mycorrhizal Genomics Consortium"/>
            <person name="Kohler A."/>
            <person name="Kuo A."/>
            <person name="Nagy L.G."/>
            <person name="Floudas D."/>
            <person name="Copeland A."/>
            <person name="Barry K.W."/>
            <person name="Cichocki N."/>
            <person name="Veneault-Fourrey C."/>
            <person name="LaButti K."/>
            <person name="Lindquist E.A."/>
            <person name="Lipzen A."/>
            <person name="Lundell T."/>
            <person name="Morin E."/>
            <person name="Murat C."/>
            <person name="Riley R."/>
            <person name="Ohm R."/>
            <person name="Sun H."/>
            <person name="Tunlid A."/>
            <person name="Henrissat B."/>
            <person name="Grigoriev I.V."/>
            <person name="Hibbett D.S."/>
            <person name="Martin F."/>
        </authorList>
    </citation>
    <scope>NUCLEOTIDE SEQUENCE [LARGE SCALE GENOMIC DNA]</scope>
    <source>
        <strain evidence="3">MAFF 305830</strain>
    </source>
</reference>
<dbReference type="GO" id="GO:0045905">
    <property type="term" value="P:positive regulation of translational termination"/>
    <property type="evidence" value="ECO:0007669"/>
    <property type="project" value="TreeGrafter"/>
</dbReference>
<dbReference type="Gene3D" id="2.60.120.650">
    <property type="entry name" value="Cupin"/>
    <property type="match status" value="1"/>
</dbReference>
<dbReference type="STRING" id="933852.A0A0C2X7K9"/>
<feature type="domain" description="JmjC" evidence="1">
    <location>
        <begin position="134"/>
        <end position="300"/>
    </location>
</feature>
<dbReference type="InterPro" id="IPR041667">
    <property type="entry name" value="Cupin_8"/>
</dbReference>
<evidence type="ECO:0000313" key="2">
    <source>
        <dbReference type="EMBL" id="KIM25247.1"/>
    </source>
</evidence>
<dbReference type="PANTHER" id="PTHR12480">
    <property type="entry name" value="ARGININE DEMETHYLASE AND LYSYL-HYDROXYLASE JMJD"/>
    <property type="match status" value="1"/>
</dbReference>